<dbReference type="OrthoDB" id="1650227at2"/>
<gene>
    <name evidence="1" type="ORF">DFR58_11680</name>
</gene>
<dbReference type="EMBL" id="QPJT01000016">
    <property type="protein sequence ID" value="RCX13844.1"/>
    <property type="molecule type" value="Genomic_DNA"/>
</dbReference>
<reference evidence="1 2" key="1">
    <citation type="submission" date="2018-07" db="EMBL/GenBank/DDBJ databases">
        <title>Genomic Encyclopedia of Type Strains, Phase IV (KMG-IV): sequencing the most valuable type-strain genomes for metagenomic binning, comparative biology and taxonomic classification.</title>
        <authorList>
            <person name="Goeker M."/>
        </authorList>
    </citation>
    <scope>NUCLEOTIDE SEQUENCE [LARGE SCALE GENOMIC DNA]</scope>
    <source>
        <strain evidence="1 2">DSM 27016</strain>
    </source>
</reference>
<dbReference type="InterPro" id="IPR025617">
    <property type="entry name" value="YqzL"/>
</dbReference>
<accession>A0A369B2A8</accession>
<keyword evidence="2" id="KW-1185">Reference proteome</keyword>
<dbReference type="RefSeq" id="WP_114298480.1">
    <property type="nucleotide sequence ID" value="NZ_QPJT01000016.1"/>
</dbReference>
<proteinExistence type="predicted"/>
<organism evidence="1 2">
    <name type="scientific">Anaerobacterium chartisolvens</name>
    <dbReference type="NCBI Taxonomy" id="1297424"/>
    <lineage>
        <taxon>Bacteria</taxon>
        <taxon>Bacillati</taxon>
        <taxon>Bacillota</taxon>
        <taxon>Clostridia</taxon>
        <taxon>Eubacteriales</taxon>
        <taxon>Oscillospiraceae</taxon>
        <taxon>Anaerobacterium</taxon>
    </lineage>
</organism>
<sequence length="47" mass="5292">MLKEFLWDAFQNTGNVDAYIFLKEIEGKNRPMKEVSTAGEEAATVKA</sequence>
<dbReference type="Pfam" id="PF14006">
    <property type="entry name" value="YqzL"/>
    <property type="match status" value="1"/>
</dbReference>
<protein>
    <submittedName>
        <fullName evidence="1">YqzL-like protein</fullName>
    </submittedName>
</protein>
<name>A0A369B2A8_9FIRM</name>
<comment type="caution">
    <text evidence="1">The sequence shown here is derived from an EMBL/GenBank/DDBJ whole genome shotgun (WGS) entry which is preliminary data.</text>
</comment>
<evidence type="ECO:0000313" key="2">
    <source>
        <dbReference type="Proteomes" id="UP000253034"/>
    </source>
</evidence>
<dbReference type="AlphaFoldDB" id="A0A369B2A8"/>
<evidence type="ECO:0000313" key="1">
    <source>
        <dbReference type="EMBL" id="RCX13844.1"/>
    </source>
</evidence>
<dbReference type="Proteomes" id="UP000253034">
    <property type="component" value="Unassembled WGS sequence"/>
</dbReference>